<name>A0A1H1G1G5_9MICC</name>
<organism evidence="2 3">
    <name type="scientific">Crystallibacter crystallopoietes</name>
    <dbReference type="NCBI Taxonomy" id="37928"/>
    <lineage>
        <taxon>Bacteria</taxon>
        <taxon>Bacillati</taxon>
        <taxon>Actinomycetota</taxon>
        <taxon>Actinomycetes</taxon>
        <taxon>Micrococcales</taxon>
        <taxon>Micrococcaceae</taxon>
        <taxon>Crystallibacter</taxon>
    </lineage>
</organism>
<feature type="compositionally biased region" description="Polar residues" evidence="1">
    <location>
        <begin position="37"/>
        <end position="49"/>
    </location>
</feature>
<proteinExistence type="predicted"/>
<reference evidence="2 3" key="1">
    <citation type="submission" date="2016-10" db="EMBL/GenBank/DDBJ databases">
        <authorList>
            <person name="de Groot N.N."/>
        </authorList>
    </citation>
    <scope>NUCLEOTIDE SEQUENCE [LARGE SCALE GENOMIC DNA]</scope>
    <source>
        <strain evidence="2 3">DSM 20117</strain>
    </source>
</reference>
<sequence length="63" mass="6871">MHGVAKATGAPATKAEETRRRSRQFTKQADKPPGEVTTVNASRPAQQHGTVRFRVRRASAEPS</sequence>
<dbReference type="EMBL" id="FNKH01000002">
    <property type="protein sequence ID" value="SDR06899.1"/>
    <property type="molecule type" value="Genomic_DNA"/>
</dbReference>
<evidence type="ECO:0000313" key="2">
    <source>
        <dbReference type="EMBL" id="SDR06899.1"/>
    </source>
</evidence>
<evidence type="ECO:0000256" key="1">
    <source>
        <dbReference type="SAM" id="MobiDB-lite"/>
    </source>
</evidence>
<accession>A0A1H1G1G5</accession>
<dbReference type="Proteomes" id="UP000181917">
    <property type="component" value="Unassembled WGS sequence"/>
</dbReference>
<keyword evidence="3" id="KW-1185">Reference proteome</keyword>
<gene>
    <name evidence="2" type="ORF">SAMN04489742_3774</name>
</gene>
<dbReference type="AlphaFoldDB" id="A0A1H1G1G5"/>
<evidence type="ECO:0000313" key="3">
    <source>
        <dbReference type="Proteomes" id="UP000181917"/>
    </source>
</evidence>
<protein>
    <submittedName>
        <fullName evidence="2">Uncharacterized protein</fullName>
    </submittedName>
</protein>
<feature type="region of interest" description="Disordered" evidence="1">
    <location>
        <begin position="1"/>
        <end position="63"/>
    </location>
</feature>